<sequence length="150" mass="16345">MSSSQILQANRVILAHFDSYSAALLFARWDKCLLAPGPLPEGAVAMPMPERIDPGHDGEAVLQAAVAAWQLKPDEIVRMPEFDAWFMADGQPIRVHVLRFTCFEAPAALIEAQGAVFKPISELRGSAMSELMLLREVFNILVGGAQRAGT</sequence>
<accession>A0ABV2CLJ2</accession>
<keyword evidence="2" id="KW-1185">Reference proteome</keyword>
<evidence type="ECO:0000313" key="2">
    <source>
        <dbReference type="Proteomes" id="UP001548590"/>
    </source>
</evidence>
<evidence type="ECO:0000313" key="1">
    <source>
        <dbReference type="EMBL" id="MET1488774.1"/>
    </source>
</evidence>
<dbReference type="Proteomes" id="UP001548590">
    <property type="component" value="Unassembled WGS sequence"/>
</dbReference>
<organism evidence="1 2">
    <name type="scientific">Uliginosibacterium paludis</name>
    <dbReference type="NCBI Taxonomy" id="1615952"/>
    <lineage>
        <taxon>Bacteria</taxon>
        <taxon>Pseudomonadati</taxon>
        <taxon>Pseudomonadota</taxon>
        <taxon>Betaproteobacteria</taxon>
        <taxon>Rhodocyclales</taxon>
        <taxon>Zoogloeaceae</taxon>
        <taxon>Uliginosibacterium</taxon>
    </lineage>
</organism>
<comment type="caution">
    <text evidence="1">The sequence shown here is derived from an EMBL/GenBank/DDBJ whole genome shotgun (WGS) entry which is preliminary data.</text>
</comment>
<dbReference type="RefSeq" id="WP_345927187.1">
    <property type="nucleotide sequence ID" value="NZ_JBDIVF010000003.1"/>
</dbReference>
<name>A0ABV2CLJ2_9RHOO</name>
<protein>
    <recommendedName>
        <fullName evidence="3">NUDIX hydrolase</fullName>
    </recommendedName>
</protein>
<evidence type="ECO:0008006" key="3">
    <source>
        <dbReference type="Google" id="ProtNLM"/>
    </source>
</evidence>
<gene>
    <name evidence="1" type="ORF">ABVT11_02960</name>
</gene>
<reference evidence="1 2" key="1">
    <citation type="submission" date="2024-07" db="EMBL/GenBank/DDBJ databases">
        <title>Uliginosibacterium paludis KCTC:42655.</title>
        <authorList>
            <person name="Kim M.K."/>
        </authorList>
    </citation>
    <scope>NUCLEOTIDE SEQUENCE [LARGE SCALE GENOMIC DNA]</scope>
    <source>
        <strain evidence="1 2">KCTC 42655</strain>
    </source>
</reference>
<dbReference type="EMBL" id="JBEWLZ010000001">
    <property type="protein sequence ID" value="MET1488774.1"/>
    <property type="molecule type" value="Genomic_DNA"/>
</dbReference>
<proteinExistence type="predicted"/>